<dbReference type="Pfam" id="PF11154">
    <property type="entry name" value="DUF2934"/>
    <property type="match status" value="1"/>
</dbReference>
<dbReference type="InterPro" id="IPR021327">
    <property type="entry name" value="DUF2934"/>
</dbReference>
<accession>A0A2W5C6Q2</accession>
<reference evidence="1 2" key="1">
    <citation type="submission" date="2017-08" db="EMBL/GenBank/DDBJ databases">
        <title>Infants hospitalized years apart are colonized by the same room-sourced microbial strains.</title>
        <authorList>
            <person name="Brooks B."/>
            <person name="Olm M.R."/>
            <person name="Firek B.A."/>
            <person name="Baker R."/>
            <person name="Thomas B.C."/>
            <person name="Morowitz M.J."/>
            <person name="Banfield J.F."/>
        </authorList>
    </citation>
    <scope>NUCLEOTIDE SEQUENCE [LARGE SCALE GENOMIC DNA]</scope>
    <source>
        <strain evidence="1">S2_018_000_R2_101</strain>
    </source>
</reference>
<name>A0A2W5C6Q2_9SPHN</name>
<sequence>MTEENEARVRQRAHAIWEAQGHPEGLATEHWRQAEAEIAQAQAAVQLPNPLASGAAAQALTGKRSTKARG</sequence>
<protein>
    <submittedName>
        <fullName evidence="1">DUF2934 domain-containing protein</fullName>
    </submittedName>
</protein>
<proteinExistence type="predicted"/>
<comment type="caution">
    <text evidence="1">The sequence shown here is derived from an EMBL/GenBank/DDBJ whole genome shotgun (WGS) entry which is preliminary data.</text>
</comment>
<dbReference type="Proteomes" id="UP000249066">
    <property type="component" value="Unassembled WGS sequence"/>
</dbReference>
<dbReference type="AlphaFoldDB" id="A0A2W5C6Q2"/>
<evidence type="ECO:0000313" key="1">
    <source>
        <dbReference type="EMBL" id="PZO90915.1"/>
    </source>
</evidence>
<organism evidence="1 2">
    <name type="scientific">Sphingomonas sanxanigenens</name>
    <dbReference type="NCBI Taxonomy" id="397260"/>
    <lineage>
        <taxon>Bacteria</taxon>
        <taxon>Pseudomonadati</taxon>
        <taxon>Pseudomonadota</taxon>
        <taxon>Alphaproteobacteria</taxon>
        <taxon>Sphingomonadales</taxon>
        <taxon>Sphingomonadaceae</taxon>
        <taxon>Sphingomonas</taxon>
    </lineage>
</organism>
<evidence type="ECO:0000313" key="2">
    <source>
        <dbReference type="Proteomes" id="UP000249066"/>
    </source>
</evidence>
<dbReference type="EMBL" id="QFNN01000018">
    <property type="protein sequence ID" value="PZO90915.1"/>
    <property type="molecule type" value="Genomic_DNA"/>
</dbReference>
<gene>
    <name evidence="1" type="ORF">DI623_05070</name>
</gene>